<evidence type="ECO:0000313" key="13">
    <source>
        <dbReference type="EMBL" id="GAA3573416.1"/>
    </source>
</evidence>
<dbReference type="Pfam" id="PF00912">
    <property type="entry name" value="Transgly"/>
    <property type="match status" value="1"/>
</dbReference>
<keyword evidence="5" id="KW-0378">Hydrolase</keyword>
<evidence type="ECO:0000256" key="6">
    <source>
        <dbReference type="ARBA" id="ARBA00023268"/>
    </source>
</evidence>
<keyword evidence="1" id="KW-0121">Carboxypeptidase</keyword>
<evidence type="ECO:0000256" key="1">
    <source>
        <dbReference type="ARBA" id="ARBA00022645"/>
    </source>
</evidence>
<feature type="compositionally biased region" description="Polar residues" evidence="9">
    <location>
        <begin position="854"/>
        <end position="865"/>
    </location>
</feature>
<evidence type="ECO:0000256" key="2">
    <source>
        <dbReference type="ARBA" id="ARBA00022670"/>
    </source>
</evidence>
<keyword evidence="10" id="KW-0472">Membrane</keyword>
<dbReference type="InterPro" id="IPR036950">
    <property type="entry name" value="PBP_transglycosylase"/>
</dbReference>
<dbReference type="Gene3D" id="1.10.3810.10">
    <property type="entry name" value="Biosynthetic peptidoglycan transglycosylase-like"/>
    <property type="match status" value="1"/>
</dbReference>
<name>A0ABP6XXE8_9ACTN</name>
<comment type="caution">
    <text evidence="13">The sequence shown here is derived from an EMBL/GenBank/DDBJ whole genome shotgun (WGS) entry which is preliminary data.</text>
</comment>
<dbReference type="Proteomes" id="UP001500630">
    <property type="component" value="Unassembled WGS sequence"/>
</dbReference>
<keyword evidence="4" id="KW-0808">Transferase</keyword>
<dbReference type="InterPro" id="IPR050396">
    <property type="entry name" value="Glycosyltr_51/Transpeptidase"/>
</dbReference>
<feature type="transmembrane region" description="Helical" evidence="10">
    <location>
        <begin position="153"/>
        <end position="175"/>
    </location>
</feature>
<keyword evidence="10" id="KW-0812">Transmembrane</keyword>
<evidence type="ECO:0000256" key="8">
    <source>
        <dbReference type="ARBA" id="ARBA00049902"/>
    </source>
</evidence>
<keyword evidence="3" id="KW-0328">Glycosyltransferase</keyword>
<dbReference type="Gene3D" id="3.40.710.10">
    <property type="entry name" value="DD-peptidase/beta-lactamase superfamily"/>
    <property type="match status" value="1"/>
</dbReference>
<dbReference type="RefSeq" id="WP_345567372.1">
    <property type="nucleotide sequence ID" value="NZ_BAABDQ010000015.1"/>
</dbReference>
<feature type="domain" description="Penicillin-binding protein transpeptidase" evidence="11">
    <location>
        <begin position="471"/>
        <end position="716"/>
    </location>
</feature>
<keyword evidence="2" id="KW-0645">Protease</keyword>
<proteinExistence type="predicted"/>
<reference evidence="14" key="1">
    <citation type="journal article" date="2019" name="Int. J. Syst. Evol. Microbiol.">
        <title>The Global Catalogue of Microorganisms (GCM) 10K type strain sequencing project: providing services to taxonomists for standard genome sequencing and annotation.</title>
        <authorList>
            <consortium name="The Broad Institute Genomics Platform"/>
            <consortium name="The Broad Institute Genome Sequencing Center for Infectious Disease"/>
            <person name="Wu L."/>
            <person name="Ma J."/>
        </authorList>
    </citation>
    <scope>NUCLEOTIDE SEQUENCE [LARGE SCALE GENOMIC DNA]</scope>
    <source>
        <strain evidence="14">JCM 17326</strain>
    </source>
</reference>
<evidence type="ECO:0000256" key="7">
    <source>
        <dbReference type="ARBA" id="ARBA00034000"/>
    </source>
</evidence>
<feature type="region of interest" description="Disordered" evidence="9">
    <location>
        <begin position="1"/>
        <end position="143"/>
    </location>
</feature>
<gene>
    <name evidence="13" type="ORF">GCM10022419_062980</name>
</gene>
<evidence type="ECO:0000256" key="4">
    <source>
        <dbReference type="ARBA" id="ARBA00022679"/>
    </source>
</evidence>
<dbReference type="PANTHER" id="PTHR32282:SF34">
    <property type="entry name" value="PENICILLIN-BINDING PROTEIN 1A"/>
    <property type="match status" value="1"/>
</dbReference>
<dbReference type="InterPro" id="IPR023346">
    <property type="entry name" value="Lysozyme-like_dom_sf"/>
</dbReference>
<evidence type="ECO:0000256" key="10">
    <source>
        <dbReference type="SAM" id="Phobius"/>
    </source>
</evidence>
<dbReference type="EMBL" id="BAABDQ010000015">
    <property type="protein sequence ID" value="GAA3573416.1"/>
    <property type="molecule type" value="Genomic_DNA"/>
</dbReference>
<sequence length="871" mass="92280">MSNSSYDPEQTGRPQNAGGRSGASARQGRRQRSAQRATPSHDSSAHPENPPEPDRSGPGESPRGGRRRAAASEDARAMAQPAQPGRDRPRRSGGGRRGPGGPGGPSGPGGPGGSGGPGGPGDGGPGDGPGQPDKDGGRPRRTGWKRFIPSWKIVVLACTVSVAGLFGMIMVAYALTPLPVDTQDHAVEQGSIIYYRDGKSEIARLGTKREIVPISKIPLHVQDAFIAAENRTFRTDPGISVSGIMRSVWSTVTGQQVQGGSTITQEMARGYYDGLSQERTLQRKVKEIFVAIRAGKEMSKDQILANYLNTIYFGRGANGIQAAAQAFFDKNVDKLTTAEAAYLAGRVQSPVAFDKAESAKNWAPTRERFTYAVSGMAIVDPAKYGQLPTTAKFPKLAKLDKKETLKGINGYMVDIVQRELEKRGISRESLRSNGYRVTTTFDKKLMQAAKKAVESNLATVGDKNIHANMAAVDPRNGRVIAFYSGHDYLKSFNNNAFDAYKQAASAFKPYVLAAWLENDYSLKSYVSGNGPVTLPGTKPIGNSHNVGAAVQIDRATADSVNTAFATMAQEVGLDEVERIAEGAGIDKEDLRKAVKDHAFGMSIGAGLVTPVEQAAGYGMFANGGVHHDAHVVVSVKTFKGTPVITEVGQPKTVIGPDTAADATYAMQQVVKSGTARGTALPGGRPIAGKTGTNNENKEAWFVGYTPQLSAAVGMYKEVPQINPKTKKVMKDANGYPLPKEVSLGNIQGADMPTKIWRDFMTIAMADKPVEQFPAPAFAGQRHDLVQKPAPKPTEDPLDGNDDDVGNEDPACVDDPACGVDDNDDGSDENDVGTGNDDPLGDDGDVTLNGDDDPTGTNSTTPSDDPQPTGGG</sequence>
<feature type="compositionally biased region" description="Acidic residues" evidence="9">
    <location>
        <begin position="838"/>
        <end position="853"/>
    </location>
</feature>
<keyword evidence="6" id="KW-0511">Multifunctional enzyme</keyword>
<dbReference type="InterPro" id="IPR012338">
    <property type="entry name" value="Beta-lactam/transpept-like"/>
</dbReference>
<comment type="catalytic activity">
    <reaction evidence="7">
        <text>Preferential cleavage: (Ac)2-L-Lys-D-Ala-|-D-Ala. Also transpeptidation of peptidyl-alanyl moieties that are N-acyl substituents of D-alanine.</text>
        <dbReference type="EC" id="3.4.16.4"/>
    </reaction>
</comment>
<protein>
    <submittedName>
        <fullName evidence="13">Transglycosylase domain-containing protein</fullName>
    </submittedName>
</protein>
<evidence type="ECO:0000256" key="9">
    <source>
        <dbReference type="SAM" id="MobiDB-lite"/>
    </source>
</evidence>
<keyword evidence="10" id="KW-1133">Transmembrane helix</keyword>
<feature type="region of interest" description="Disordered" evidence="9">
    <location>
        <begin position="778"/>
        <end position="871"/>
    </location>
</feature>
<feature type="compositionally biased region" description="Acidic residues" evidence="9">
    <location>
        <begin position="795"/>
        <end position="806"/>
    </location>
</feature>
<dbReference type="SUPFAM" id="SSF53955">
    <property type="entry name" value="Lysozyme-like"/>
    <property type="match status" value="1"/>
</dbReference>
<dbReference type="Pfam" id="PF00905">
    <property type="entry name" value="Transpeptidase"/>
    <property type="match status" value="1"/>
</dbReference>
<feature type="compositionally biased region" description="Acidic residues" evidence="9">
    <location>
        <begin position="820"/>
        <end position="830"/>
    </location>
</feature>
<evidence type="ECO:0000259" key="11">
    <source>
        <dbReference type="Pfam" id="PF00905"/>
    </source>
</evidence>
<organism evidence="13 14">
    <name type="scientific">Nonomuraea rosea</name>
    <dbReference type="NCBI Taxonomy" id="638574"/>
    <lineage>
        <taxon>Bacteria</taxon>
        <taxon>Bacillati</taxon>
        <taxon>Actinomycetota</taxon>
        <taxon>Actinomycetes</taxon>
        <taxon>Streptosporangiales</taxon>
        <taxon>Streptosporangiaceae</taxon>
        <taxon>Nonomuraea</taxon>
    </lineage>
</organism>
<evidence type="ECO:0000259" key="12">
    <source>
        <dbReference type="Pfam" id="PF00912"/>
    </source>
</evidence>
<feature type="compositionally biased region" description="Gly residues" evidence="9">
    <location>
        <begin position="95"/>
        <end position="129"/>
    </location>
</feature>
<dbReference type="PANTHER" id="PTHR32282">
    <property type="entry name" value="BINDING PROTEIN TRANSPEPTIDASE, PUTATIVE-RELATED"/>
    <property type="match status" value="1"/>
</dbReference>
<dbReference type="SUPFAM" id="SSF56601">
    <property type="entry name" value="beta-lactamase/transpeptidase-like"/>
    <property type="match status" value="1"/>
</dbReference>
<dbReference type="InterPro" id="IPR001460">
    <property type="entry name" value="PCN-bd_Tpept"/>
</dbReference>
<evidence type="ECO:0000256" key="3">
    <source>
        <dbReference type="ARBA" id="ARBA00022676"/>
    </source>
</evidence>
<accession>A0ABP6XXE8</accession>
<keyword evidence="14" id="KW-1185">Reference proteome</keyword>
<comment type="catalytic activity">
    <reaction evidence="8">
        <text>[GlcNAc-(1-&gt;4)-Mur2Ac(oyl-L-Ala-gamma-D-Glu-L-Lys-D-Ala-D-Ala)](n)-di-trans,octa-cis-undecaprenyl diphosphate + beta-D-GlcNAc-(1-&gt;4)-Mur2Ac(oyl-L-Ala-gamma-D-Glu-L-Lys-D-Ala-D-Ala)-di-trans,octa-cis-undecaprenyl diphosphate = [GlcNAc-(1-&gt;4)-Mur2Ac(oyl-L-Ala-gamma-D-Glu-L-Lys-D-Ala-D-Ala)](n+1)-di-trans,octa-cis-undecaprenyl diphosphate + di-trans,octa-cis-undecaprenyl diphosphate + H(+)</text>
        <dbReference type="Rhea" id="RHEA:23708"/>
        <dbReference type="Rhea" id="RHEA-COMP:9602"/>
        <dbReference type="Rhea" id="RHEA-COMP:9603"/>
        <dbReference type="ChEBI" id="CHEBI:15378"/>
        <dbReference type="ChEBI" id="CHEBI:58405"/>
        <dbReference type="ChEBI" id="CHEBI:60033"/>
        <dbReference type="ChEBI" id="CHEBI:78435"/>
        <dbReference type="EC" id="2.4.99.28"/>
    </reaction>
</comment>
<feature type="compositionally biased region" description="Polar residues" evidence="9">
    <location>
        <begin position="1"/>
        <end position="14"/>
    </location>
</feature>
<evidence type="ECO:0000313" key="14">
    <source>
        <dbReference type="Proteomes" id="UP001500630"/>
    </source>
</evidence>
<dbReference type="InterPro" id="IPR001264">
    <property type="entry name" value="Glyco_trans_51"/>
</dbReference>
<evidence type="ECO:0000256" key="5">
    <source>
        <dbReference type="ARBA" id="ARBA00022801"/>
    </source>
</evidence>
<feature type="domain" description="Glycosyl transferase family 51" evidence="12">
    <location>
        <begin position="203"/>
        <end position="366"/>
    </location>
</feature>